<comment type="function">
    <text evidence="12">Cell wall formation. Adds enolpyruvyl to UDP-N-acetylglucosamine.</text>
</comment>
<dbReference type="InterPro" id="IPR013792">
    <property type="entry name" value="RNA3'P_cycl/enolpyr_Trfase_a/b"/>
</dbReference>
<keyword evidence="5 12" id="KW-0808">Transferase</keyword>
<keyword evidence="9 12" id="KW-0961">Cell wall biogenesis/degradation</keyword>
<reference evidence="15" key="1">
    <citation type="submission" date="2018-05" db="EMBL/GenBank/DDBJ databases">
        <authorList>
            <person name="Nie L."/>
        </authorList>
    </citation>
    <scope>NUCLEOTIDE SEQUENCE [LARGE SCALE GENOMIC DNA]</scope>
    <source>
        <strain evidence="15">NL</strain>
    </source>
</reference>
<dbReference type="NCBIfam" id="NF006873">
    <property type="entry name" value="PRK09369.1"/>
    <property type="match status" value="1"/>
</dbReference>
<organism evidence="14 15">
    <name type="scientific">Hymenobacter edaphi</name>
    <dbReference type="NCBI Taxonomy" id="2211146"/>
    <lineage>
        <taxon>Bacteria</taxon>
        <taxon>Pseudomonadati</taxon>
        <taxon>Bacteroidota</taxon>
        <taxon>Cytophagia</taxon>
        <taxon>Cytophagales</taxon>
        <taxon>Hymenobacteraceae</taxon>
        <taxon>Hymenobacter</taxon>
    </lineage>
</organism>
<feature type="binding site" evidence="12">
    <location>
        <begin position="23"/>
        <end position="24"/>
    </location>
    <ligand>
        <name>phosphoenolpyruvate</name>
        <dbReference type="ChEBI" id="CHEBI:58702"/>
    </ligand>
</feature>
<comment type="caution">
    <text evidence="14">The sequence shown here is derived from an EMBL/GenBank/DDBJ whole genome shotgun (WGS) entry which is preliminary data.</text>
</comment>
<gene>
    <name evidence="12 14" type="primary">murA</name>
    <name evidence="14" type="ORF">DLM85_02280</name>
</gene>
<comment type="similarity">
    <text evidence="10 12">Belongs to the EPSP synthase family. MurA subfamily.</text>
</comment>
<keyword evidence="8 12" id="KW-0131">Cell cycle</keyword>
<keyword evidence="7 12" id="KW-0573">Peptidoglycan synthesis</keyword>
<evidence type="ECO:0000256" key="6">
    <source>
        <dbReference type="ARBA" id="ARBA00022960"/>
    </source>
</evidence>
<protein>
    <recommendedName>
        <fullName evidence="12">UDP-N-acetylglucosamine 1-carboxyvinyltransferase</fullName>
        <ecNumber evidence="12">2.5.1.7</ecNumber>
    </recommendedName>
    <alternativeName>
        <fullName evidence="12">Enoylpyruvate transferase</fullName>
    </alternativeName>
    <alternativeName>
        <fullName evidence="12">UDP-N-acetylglucosamine enolpyruvyl transferase</fullName>
        <shortName evidence="12">EPT</shortName>
    </alternativeName>
</protein>
<evidence type="ECO:0000256" key="11">
    <source>
        <dbReference type="ARBA" id="ARBA00047527"/>
    </source>
</evidence>
<dbReference type="EC" id="2.5.1.7" evidence="12"/>
<evidence type="ECO:0000313" key="14">
    <source>
        <dbReference type="EMBL" id="RAK69703.1"/>
    </source>
</evidence>
<feature type="active site" description="Proton donor" evidence="12">
    <location>
        <position position="122"/>
    </location>
</feature>
<keyword evidence="6 12" id="KW-0133">Cell shape</keyword>
<dbReference type="GO" id="GO:0008360">
    <property type="term" value="P:regulation of cell shape"/>
    <property type="evidence" value="ECO:0007669"/>
    <property type="project" value="UniProtKB-KW"/>
</dbReference>
<dbReference type="UniPathway" id="UPA00219"/>
<evidence type="ECO:0000256" key="10">
    <source>
        <dbReference type="ARBA" id="ARBA00038367"/>
    </source>
</evidence>
<dbReference type="InterPro" id="IPR005750">
    <property type="entry name" value="UDP_GlcNAc_COvinyl_MurA"/>
</dbReference>
<comment type="pathway">
    <text evidence="2 12">Cell wall biogenesis; peptidoglycan biosynthesis.</text>
</comment>
<proteinExistence type="inferred from homology"/>
<dbReference type="InterPro" id="IPR050068">
    <property type="entry name" value="MurA_subfamily"/>
</dbReference>
<feature type="binding site" evidence="12">
    <location>
        <position position="342"/>
    </location>
    <ligand>
        <name>UDP-N-acetyl-alpha-D-glucosamine</name>
        <dbReference type="ChEBI" id="CHEBI:57705"/>
    </ligand>
</feature>
<dbReference type="GO" id="GO:0071555">
    <property type="term" value="P:cell wall organization"/>
    <property type="evidence" value="ECO:0007669"/>
    <property type="project" value="UniProtKB-KW"/>
</dbReference>
<sequence>MAAAFEVIGGKPLRGNIVPQGAKNEALQILCAVLLTAEPVTISNIPDIRDVNKLIELLGSMGVKVERLSADTYRFQADDVNLDYLDTPEFVKQARELRGSVMILGPMLARFGKCQLPKPGGDKIGRRPLDTHFWGLQKLGADLKVEGPEFYRMSAPNGLRGAYMLLDEASVTGTANIVMGAVLAEGTTTIYNAACEPYLQQLCKMMVRMGANVQGIGSNLLVIEGVKTLGGTEHRMLPDMIEIGSFIGLAAMTGSEITIKDCSIPELGLIPDTFRKLGIKLEFRGDDIFVPAQDRYEIATYLDGSILTVSDHTWPGFTPDLLSIVLVVATQAKGTVLVHQKMFESRLFFVDKLIDMGAQITLCDPHRAIVIGLDKHHALRGITMTSPDIRAGVALLIAALSAEGKSTILNIEQIDRGYQNIEGRLQALGAQIKRVG</sequence>
<dbReference type="CDD" id="cd01555">
    <property type="entry name" value="UdpNAET"/>
    <property type="match status" value="1"/>
</dbReference>
<dbReference type="PANTHER" id="PTHR43783:SF1">
    <property type="entry name" value="UDP-N-ACETYLGLUCOSAMINE 1-CARBOXYVINYLTRANSFERASE"/>
    <property type="match status" value="1"/>
</dbReference>
<dbReference type="NCBIfam" id="TIGR01072">
    <property type="entry name" value="murA"/>
    <property type="match status" value="1"/>
</dbReference>
<dbReference type="Gene3D" id="3.65.10.10">
    <property type="entry name" value="Enolpyruvate transferase domain"/>
    <property type="match status" value="2"/>
</dbReference>
<dbReference type="InterPro" id="IPR001986">
    <property type="entry name" value="Enolpyruvate_Tfrase_dom"/>
</dbReference>
<dbReference type="Proteomes" id="UP000248553">
    <property type="component" value="Unassembled WGS sequence"/>
</dbReference>
<evidence type="ECO:0000256" key="9">
    <source>
        <dbReference type="ARBA" id="ARBA00023316"/>
    </source>
</evidence>
<comment type="catalytic activity">
    <reaction evidence="11 12">
        <text>phosphoenolpyruvate + UDP-N-acetyl-alpha-D-glucosamine = UDP-N-acetyl-3-O-(1-carboxyvinyl)-alpha-D-glucosamine + phosphate</text>
        <dbReference type="Rhea" id="RHEA:18681"/>
        <dbReference type="ChEBI" id="CHEBI:43474"/>
        <dbReference type="ChEBI" id="CHEBI:57705"/>
        <dbReference type="ChEBI" id="CHEBI:58702"/>
        <dbReference type="ChEBI" id="CHEBI:68483"/>
        <dbReference type="EC" id="2.5.1.7"/>
    </reaction>
</comment>
<feature type="domain" description="Enolpyruvate transferase" evidence="13">
    <location>
        <begin position="9"/>
        <end position="424"/>
    </location>
</feature>
<evidence type="ECO:0000256" key="5">
    <source>
        <dbReference type="ARBA" id="ARBA00022679"/>
    </source>
</evidence>
<feature type="binding site" evidence="12">
    <location>
        <position position="320"/>
    </location>
    <ligand>
        <name>UDP-N-acetyl-alpha-D-glucosamine</name>
        <dbReference type="ChEBI" id="CHEBI:57705"/>
    </ligand>
</feature>
<name>A0A328BRL5_9BACT</name>
<dbReference type="SUPFAM" id="SSF55205">
    <property type="entry name" value="EPT/RTPC-like"/>
    <property type="match status" value="1"/>
</dbReference>
<keyword evidence="4 12" id="KW-0132">Cell division</keyword>
<evidence type="ECO:0000256" key="2">
    <source>
        <dbReference type="ARBA" id="ARBA00004752"/>
    </source>
</evidence>
<comment type="caution">
    <text evidence="12">Lacks conserved residue(s) required for the propagation of feature annotation.</text>
</comment>
<evidence type="ECO:0000256" key="3">
    <source>
        <dbReference type="ARBA" id="ARBA00022490"/>
    </source>
</evidence>
<evidence type="ECO:0000256" key="8">
    <source>
        <dbReference type="ARBA" id="ARBA00023306"/>
    </source>
</evidence>
<dbReference type="GO" id="GO:0005737">
    <property type="term" value="C:cytoplasm"/>
    <property type="evidence" value="ECO:0007669"/>
    <property type="project" value="UniProtKB-SubCell"/>
</dbReference>
<dbReference type="EMBL" id="QHKM01000001">
    <property type="protein sequence ID" value="RAK69703.1"/>
    <property type="molecule type" value="Genomic_DNA"/>
</dbReference>
<dbReference type="AlphaFoldDB" id="A0A328BRL5"/>
<dbReference type="PANTHER" id="PTHR43783">
    <property type="entry name" value="UDP-N-ACETYLGLUCOSAMINE 1-CARBOXYVINYLTRANSFERASE"/>
    <property type="match status" value="1"/>
</dbReference>
<evidence type="ECO:0000256" key="4">
    <source>
        <dbReference type="ARBA" id="ARBA00022618"/>
    </source>
</evidence>
<evidence type="ECO:0000256" key="1">
    <source>
        <dbReference type="ARBA" id="ARBA00004496"/>
    </source>
</evidence>
<dbReference type="Pfam" id="PF00275">
    <property type="entry name" value="EPSP_synthase"/>
    <property type="match status" value="1"/>
</dbReference>
<accession>A0A328BRL5</accession>
<dbReference type="OrthoDB" id="9803760at2"/>
<evidence type="ECO:0000313" key="15">
    <source>
        <dbReference type="Proteomes" id="UP000248553"/>
    </source>
</evidence>
<comment type="subcellular location">
    <subcellularLocation>
        <location evidence="1 12">Cytoplasm</location>
    </subcellularLocation>
</comment>
<keyword evidence="3 12" id="KW-0963">Cytoplasm</keyword>
<dbReference type="GO" id="GO:0051301">
    <property type="term" value="P:cell division"/>
    <property type="evidence" value="ECO:0007669"/>
    <property type="project" value="UniProtKB-KW"/>
</dbReference>
<evidence type="ECO:0000256" key="12">
    <source>
        <dbReference type="HAMAP-Rule" id="MF_00111"/>
    </source>
</evidence>
<dbReference type="GO" id="GO:0008760">
    <property type="term" value="F:UDP-N-acetylglucosamine 1-carboxyvinyltransferase activity"/>
    <property type="evidence" value="ECO:0007669"/>
    <property type="project" value="UniProtKB-UniRule"/>
</dbReference>
<dbReference type="HAMAP" id="MF_00111">
    <property type="entry name" value="MurA"/>
    <property type="match status" value="1"/>
</dbReference>
<dbReference type="GO" id="GO:0009252">
    <property type="term" value="P:peptidoglycan biosynthetic process"/>
    <property type="evidence" value="ECO:0007669"/>
    <property type="project" value="UniProtKB-UniRule"/>
</dbReference>
<dbReference type="InterPro" id="IPR036968">
    <property type="entry name" value="Enolpyruvate_Tfrase_sf"/>
</dbReference>
<evidence type="ECO:0000259" key="13">
    <source>
        <dbReference type="Pfam" id="PF00275"/>
    </source>
</evidence>
<feature type="binding site" evidence="12">
    <location>
        <position position="98"/>
    </location>
    <ligand>
        <name>UDP-N-acetyl-alpha-D-glucosamine</name>
        <dbReference type="ChEBI" id="CHEBI:57705"/>
    </ligand>
</feature>
<dbReference type="GO" id="GO:0019277">
    <property type="term" value="P:UDP-N-acetylgalactosamine biosynthetic process"/>
    <property type="evidence" value="ECO:0007669"/>
    <property type="project" value="InterPro"/>
</dbReference>
<evidence type="ECO:0000256" key="7">
    <source>
        <dbReference type="ARBA" id="ARBA00022984"/>
    </source>
</evidence>
<keyword evidence="15" id="KW-1185">Reference proteome</keyword>
<dbReference type="RefSeq" id="WP_111476439.1">
    <property type="nucleotide sequence ID" value="NZ_QHKM01000001.1"/>
</dbReference>